<dbReference type="Proteomes" id="UP000189229">
    <property type="component" value="Unassembled WGS sequence"/>
</dbReference>
<evidence type="ECO:0000313" key="2">
    <source>
        <dbReference type="EMBL" id="OOK83052.1"/>
    </source>
</evidence>
<protein>
    <submittedName>
        <fullName evidence="2">Poly-beta-hydroxybutyrate polymerase family protein</fullName>
    </submittedName>
</protein>
<dbReference type="GO" id="GO:0042619">
    <property type="term" value="P:poly-hydroxybutyrate biosynthetic process"/>
    <property type="evidence" value="ECO:0007669"/>
    <property type="project" value="InterPro"/>
</dbReference>
<gene>
    <name evidence="2" type="ORF">BZL30_1435</name>
</gene>
<sequence length="61" mass="7007">MRDMLSKPRVPSMVEPDAFVVGETVAITKGAVVLQTSMFELIQYTRRQPRCGAFRCSWCRR</sequence>
<evidence type="ECO:0000259" key="1">
    <source>
        <dbReference type="Pfam" id="PF07167"/>
    </source>
</evidence>
<dbReference type="Pfam" id="PF07167">
    <property type="entry name" value="PhaC_N"/>
    <property type="match status" value="1"/>
</dbReference>
<dbReference type="AlphaFoldDB" id="A0A1V3XVD4"/>
<dbReference type="InterPro" id="IPR010941">
    <property type="entry name" value="PhaC_N"/>
</dbReference>
<organism evidence="2 3">
    <name type="scientific">Mycobacterium kansasii</name>
    <dbReference type="NCBI Taxonomy" id="1768"/>
    <lineage>
        <taxon>Bacteria</taxon>
        <taxon>Bacillati</taxon>
        <taxon>Actinomycetota</taxon>
        <taxon>Actinomycetes</taxon>
        <taxon>Mycobacteriales</taxon>
        <taxon>Mycobacteriaceae</taxon>
        <taxon>Mycobacterium</taxon>
    </lineage>
</organism>
<name>A0A1V3XVD4_MYCKA</name>
<dbReference type="EMBL" id="MVBM01000001">
    <property type="protein sequence ID" value="OOK83052.1"/>
    <property type="molecule type" value="Genomic_DNA"/>
</dbReference>
<accession>A0A1V3XVD4</accession>
<comment type="caution">
    <text evidence="2">The sequence shown here is derived from an EMBL/GenBank/DDBJ whole genome shotgun (WGS) entry which is preliminary data.</text>
</comment>
<reference evidence="2 3" key="1">
    <citation type="submission" date="2017-02" db="EMBL/GenBank/DDBJ databases">
        <title>Complete genome sequences of Mycobacterium kansasii strains isolated from rhesus macaques.</title>
        <authorList>
            <person name="Panda A."/>
            <person name="Nagaraj S."/>
            <person name="Zhao X."/>
            <person name="Tettelin H."/>
            <person name="Detolla L.J."/>
        </authorList>
    </citation>
    <scope>NUCLEOTIDE SEQUENCE [LARGE SCALE GENOMIC DNA]</scope>
    <source>
        <strain evidence="2 3">11-3813</strain>
    </source>
</reference>
<evidence type="ECO:0000313" key="3">
    <source>
        <dbReference type="Proteomes" id="UP000189229"/>
    </source>
</evidence>
<proteinExistence type="predicted"/>
<feature type="domain" description="Poly-beta-hydroxybutyrate polymerase N-terminal" evidence="1">
    <location>
        <begin position="10"/>
        <end position="47"/>
    </location>
</feature>